<proteinExistence type="predicted"/>
<dbReference type="EMBL" id="GBRH01215710">
    <property type="protein sequence ID" value="JAD82185.1"/>
    <property type="molecule type" value="Transcribed_RNA"/>
</dbReference>
<evidence type="ECO:0000313" key="1">
    <source>
        <dbReference type="EMBL" id="JAD82185.1"/>
    </source>
</evidence>
<protein>
    <submittedName>
        <fullName evidence="1">Uncharacterized protein</fullName>
    </submittedName>
</protein>
<reference evidence="1" key="2">
    <citation type="journal article" date="2015" name="Data Brief">
        <title>Shoot transcriptome of the giant reed, Arundo donax.</title>
        <authorList>
            <person name="Barrero R.A."/>
            <person name="Guerrero F.D."/>
            <person name="Moolhuijzen P."/>
            <person name="Goolsby J.A."/>
            <person name="Tidwell J."/>
            <person name="Bellgard S.E."/>
            <person name="Bellgard M.I."/>
        </authorList>
    </citation>
    <scope>NUCLEOTIDE SEQUENCE</scope>
    <source>
        <tissue evidence="1">Shoot tissue taken approximately 20 cm above the soil surface</tissue>
    </source>
</reference>
<organism evidence="1">
    <name type="scientific">Arundo donax</name>
    <name type="common">Giant reed</name>
    <name type="synonym">Donax arundinaceus</name>
    <dbReference type="NCBI Taxonomy" id="35708"/>
    <lineage>
        <taxon>Eukaryota</taxon>
        <taxon>Viridiplantae</taxon>
        <taxon>Streptophyta</taxon>
        <taxon>Embryophyta</taxon>
        <taxon>Tracheophyta</taxon>
        <taxon>Spermatophyta</taxon>
        <taxon>Magnoliopsida</taxon>
        <taxon>Liliopsida</taxon>
        <taxon>Poales</taxon>
        <taxon>Poaceae</taxon>
        <taxon>PACMAD clade</taxon>
        <taxon>Arundinoideae</taxon>
        <taxon>Arundineae</taxon>
        <taxon>Arundo</taxon>
    </lineage>
</organism>
<sequence length="96" mass="10532">MHAIYFNSYTYMIEEMHAIDFHLDDMIQSCSYSPSYYLPAALAAVPPAAPPLCPSFPYYSCCHSSSGTFFLLSGGLSCGCMSENGSKAHSRRCLLV</sequence>
<dbReference type="AlphaFoldDB" id="A0A0A9D954"/>
<accession>A0A0A9D954</accession>
<reference evidence="1" key="1">
    <citation type="submission" date="2014-09" db="EMBL/GenBank/DDBJ databases">
        <authorList>
            <person name="Magalhaes I.L.F."/>
            <person name="Oliveira U."/>
            <person name="Santos F.R."/>
            <person name="Vidigal T.H.D.A."/>
            <person name="Brescovit A.D."/>
            <person name="Santos A.J."/>
        </authorList>
    </citation>
    <scope>NUCLEOTIDE SEQUENCE</scope>
    <source>
        <tissue evidence="1">Shoot tissue taken approximately 20 cm above the soil surface</tissue>
    </source>
</reference>
<name>A0A0A9D954_ARUDO</name>